<dbReference type="EMBL" id="CP001715">
    <property type="protein sequence ID" value="ACV35338.1"/>
    <property type="molecule type" value="Genomic_DNA"/>
</dbReference>
<dbReference type="KEGG" id="app:CAP2UW1_2042"/>
<feature type="signal peptide" evidence="1">
    <location>
        <begin position="1"/>
        <end position="29"/>
    </location>
</feature>
<evidence type="ECO:0000313" key="2">
    <source>
        <dbReference type="EMBL" id="ACV35338.1"/>
    </source>
</evidence>
<feature type="chain" id="PRO_5002981640" description="Secreted protein" evidence="1">
    <location>
        <begin position="30"/>
        <end position="274"/>
    </location>
</feature>
<name>C7RMX1_ACCRE</name>
<protein>
    <recommendedName>
        <fullName evidence="3">Secreted protein</fullName>
    </recommendedName>
</protein>
<sequence precursor="true">MKNQTKPLRALIASAVGVAAASLSFGAHADSINGIIDIWNVNVSTVFDTASVCNNSGDCTAANGITKSPLSLSWGSGGISGLDIGGSSAGNVNTNGASVPNVSITHRNQPITGATLGTVDIVSTLTLTPVSPLGPGLPAVDFIFKVHFAETPNNPAGGTCADGGANGVGVNINGCADIYVTDVNSLNFPFFYDLDGAGTTYAPKQYFISFFESTSGLNPLPVAACSAVGVAAPCLGFRTPESTNTTVRFASLITTAPVSIPEPATSALLAACRT</sequence>
<proteinExistence type="predicted"/>
<dbReference type="STRING" id="522306.CAP2UW1_2042"/>
<evidence type="ECO:0000256" key="1">
    <source>
        <dbReference type="SAM" id="SignalP"/>
    </source>
</evidence>
<dbReference type="OrthoDB" id="8904411at2"/>
<reference evidence="2" key="2">
    <citation type="submission" date="2009-09" db="EMBL/GenBank/DDBJ databases">
        <title>Complete sequence of chromosome of Candidatus Accumulibacter phosphatis clade IIA str. UW-1.</title>
        <authorList>
            <consortium name="US DOE Joint Genome Institute"/>
            <person name="Martin H.G."/>
            <person name="Ivanova N."/>
            <person name="Kunin V."/>
            <person name="Warnecke F."/>
            <person name="Barry K."/>
            <person name="He S."/>
            <person name="Salamov A."/>
            <person name="Szeto E."/>
            <person name="Dalin E."/>
            <person name="Pangilinan J.L."/>
            <person name="Lapidus A."/>
            <person name="Lowry S."/>
            <person name="Kyrpides N.C."/>
            <person name="McMahon K.D."/>
            <person name="Hugenholtz P."/>
        </authorList>
    </citation>
    <scope>NUCLEOTIDE SEQUENCE [LARGE SCALE GENOMIC DNA]</scope>
    <source>
        <strain evidence="2">UW-1</strain>
    </source>
</reference>
<evidence type="ECO:0008006" key="3">
    <source>
        <dbReference type="Google" id="ProtNLM"/>
    </source>
</evidence>
<dbReference type="NCBIfam" id="NF038125">
    <property type="entry name" value="PEP_CTERM_THxN"/>
    <property type="match status" value="1"/>
</dbReference>
<keyword evidence="1" id="KW-0732">Signal</keyword>
<organism evidence="2">
    <name type="scientific">Accumulibacter regalis</name>
    <dbReference type="NCBI Taxonomy" id="522306"/>
    <lineage>
        <taxon>Bacteria</taxon>
        <taxon>Pseudomonadati</taxon>
        <taxon>Pseudomonadota</taxon>
        <taxon>Betaproteobacteria</taxon>
        <taxon>Candidatus Accumulibacter</taxon>
    </lineage>
</organism>
<gene>
    <name evidence="2" type="ordered locus">CAP2UW1_2042</name>
</gene>
<dbReference type="eggNOG" id="ENOG50335B4">
    <property type="taxonomic scope" value="Bacteria"/>
</dbReference>
<accession>C7RMX1</accession>
<dbReference type="AlphaFoldDB" id="C7RMX1"/>
<dbReference type="HOGENOM" id="CLU_1014201_0_0_4"/>
<reference evidence="2" key="1">
    <citation type="submission" date="2009-08" db="EMBL/GenBank/DDBJ databases">
        <authorList>
            <consortium name="US DOE Joint Genome Institute"/>
            <person name="Lucas S."/>
            <person name="Copeland A."/>
            <person name="Lapidus A."/>
            <person name="Glavina del Rio T."/>
            <person name="Dalin E."/>
            <person name="Tice H."/>
            <person name="Bruce D."/>
            <person name="Barry K."/>
            <person name="Pitluck S."/>
            <person name="Lowry S."/>
            <person name="Larimer F."/>
            <person name="Land M."/>
            <person name="Hauser L."/>
            <person name="Kyrpides N."/>
            <person name="Ivanova N."/>
            <person name="McMahon K.D."/>
            <person name="Hugenholtz P."/>
        </authorList>
    </citation>
    <scope>NUCLEOTIDE SEQUENCE</scope>
    <source>
        <strain evidence="2">UW-1</strain>
    </source>
</reference>